<keyword evidence="2" id="KW-1185">Reference proteome</keyword>
<accession>A0A344U7T2</accession>
<dbReference type="KEGG" id="sgz:C0216_29160"/>
<gene>
    <name evidence="1" type="ORF">C0216_29160</name>
</gene>
<dbReference type="RefSeq" id="WP_114058123.1">
    <property type="nucleotide sequence ID" value="NZ_CP030862.1"/>
</dbReference>
<protein>
    <submittedName>
        <fullName evidence="1">Uncharacterized protein</fullName>
    </submittedName>
</protein>
<dbReference type="AlphaFoldDB" id="A0A344U7T2"/>
<dbReference type="OrthoDB" id="3851768at2"/>
<evidence type="ECO:0000313" key="1">
    <source>
        <dbReference type="EMBL" id="AXE26953.1"/>
    </source>
</evidence>
<organism evidence="1 2">
    <name type="scientific">Streptomyces globosus</name>
    <dbReference type="NCBI Taxonomy" id="68209"/>
    <lineage>
        <taxon>Bacteria</taxon>
        <taxon>Bacillati</taxon>
        <taxon>Actinomycetota</taxon>
        <taxon>Actinomycetes</taxon>
        <taxon>Kitasatosporales</taxon>
        <taxon>Streptomycetaceae</taxon>
        <taxon>Streptomyces</taxon>
    </lineage>
</organism>
<dbReference type="Proteomes" id="UP000252004">
    <property type="component" value="Chromosome"/>
</dbReference>
<sequence length="132" mass="14478">MKQEFTDEGLRQIAGRAWTMPDGSRTRVYLLRFSAPDFADDPDRCGSTMNVNGVNRIEDDSDWRKAKFAQPNPALHGKVDVFAEAAPVGDEEVRVGCIQSGDVQAAVFQSRRGGVASVPFHQTVILQSQLLG</sequence>
<dbReference type="EMBL" id="CP030862">
    <property type="protein sequence ID" value="AXE26953.1"/>
    <property type="molecule type" value="Genomic_DNA"/>
</dbReference>
<name>A0A344U7T2_9ACTN</name>
<reference evidence="1 2" key="1">
    <citation type="submission" date="2018-01" db="EMBL/GenBank/DDBJ databases">
        <title>Draft genome Sequence of streptomyces globosus LZH-48.</title>
        <authorList>
            <person name="Ran K."/>
            <person name="Li Z."/>
            <person name="Wei S."/>
            <person name="Dong R."/>
        </authorList>
    </citation>
    <scope>NUCLEOTIDE SEQUENCE [LARGE SCALE GENOMIC DNA]</scope>
    <source>
        <strain evidence="1 2">LZH-48</strain>
    </source>
</reference>
<proteinExistence type="predicted"/>
<evidence type="ECO:0000313" key="2">
    <source>
        <dbReference type="Proteomes" id="UP000252004"/>
    </source>
</evidence>